<dbReference type="Proteomes" id="UP000321577">
    <property type="component" value="Unassembled WGS sequence"/>
</dbReference>
<gene>
    <name evidence="1" type="ORF">BGE01nite_04300</name>
</gene>
<comment type="caution">
    <text evidence="1">The sequence shown here is derived from an EMBL/GenBank/DDBJ whole genome shotgun (WGS) entry which is preliminary data.</text>
</comment>
<dbReference type="InterPro" id="IPR041055">
    <property type="entry name" value="Kinase-PolyVal"/>
</dbReference>
<keyword evidence="2" id="KW-1185">Reference proteome</keyword>
<accession>A0A512M321</accession>
<dbReference type="EMBL" id="BKAG01000002">
    <property type="protein sequence ID" value="GEP41139.1"/>
    <property type="molecule type" value="Genomic_DNA"/>
</dbReference>
<reference evidence="1 2" key="1">
    <citation type="submission" date="2019-07" db="EMBL/GenBank/DDBJ databases">
        <title>Whole genome shotgun sequence of Brevifollis gellanilyticus NBRC 108608.</title>
        <authorList>
            <person name="Hosoyama A."/>
            <person name="Uohara A."/>
            <person name="Ohji S."/>
            <person name="Ichikawa N."/>
        </authorList>
    </citation>
    <scope>NUCLEOTIDE SEQUENCE [LARGE SCALE GENOMIC DNA]</scope>
    <source>
        <strain evidence="1 2">NBRC 108608</strain>
    </source>
</reference>
<protein>
    <submittedName>
        <fullName evidence="1">Uncharacterized protein</fullName>
    </submittedName>
</protein>
<dbReference type="Pfam" id="PF18762">
    <property type="entry name" value="Kinase-PolyVal"/>
    <property type="match status" value="1"/>
</dbReference>
<name>A0A512M321_9BACT</name>
<evidence type="ECO:0000313" key="1">
    <source>
        <dbReference type="EMBL" id="GEP41139.1"/>
    </source>
</evidence>
<organism evidence="1 2">
    <name type="scientific">Brevifollis gellanilyticus</name>
    <dbReference type="NCBI Taxonomy" id="748831"/>
    <lineage>
        <taxon>Bacteria</taxon>
        <taxon>Pseudomonadati</taxon>
        <taxon>Verrucomicrobiota</taxon>
        <taxon>Verrucomicrobiia</taxon>
        <taxon>Verrucomicrobiales</taxon>
        <taxon>Verrucomicrobiaceae</taxon>
    </lineage>
</organism>
<evidence type="ECO:0000313" key="2">
    <source>
        <dbReference type="Proteomes" id="UP000321577"/>
    </source>
</evidence>
<dbReference type="AlphaFoldDB" id="A0A512M321"/>
<proteinExistence type="predicted"/>
<sequence length="124" mass="13775">MRRVLKITKAPFFGTQVEAWRYARNALWANLLFGDDIRLEGILLTQEGASIVISQPLVQGDSPTLEQIAQWFTDQGYRADGFNKWCNEAGTVIADTHPGNFIRIEDGTLIPIDLQILSVGAADL</sequence>